<keyword evidence="2" id="KW-1185">Reference proteome</keyword>
<comment type="caution">
    <text evidence="1">The sequence shown here is derived from an EMBL/GenBank/DDBJ whole genome shotgun (WGS) entry which is preliminary data.</text>
</comment>
<sequence>MSVSLALRRANHAEWKGRVLSRSHCERITSDAAGSPKALTTSLRRVTVLCMFLGDHLGVESHERPSTRERRWEWRRWRKKRFERTTSSGRNE</sequence>
<evidence type="ECO:0000313" key="1">
    <source>
        <dbReference type="EMBL" id="GBP28230.1"/>
    </source>
</evidence>
<evidence type="ECO:0000313" key="2">
    <source>
        <dbReference type="Proteomes" id="UP000299102"/>
    </source>
</evidence>
<organism evidence="1 2">
    <name type="scientific">Eumeta variegata</name>
    <name type="common">Bagworm moth</name>
    <name type="synonym">Eumeta japonica</name>
    <dbReference type="NCBI Taxonomy" id="151549"/>
    <lineage>
        <taxon>Eukaryota</taxon>
        <taxon>Metazoa</taxon>
        <taxon>Ecdysozoa</taxon>
        <taxon>Arthropoda</taxon>
        <taxon>Hexapoda</taxon>
        <taxon>Insecta</taxon>
        <taxon>Pterygota</taxon>
        <taxon>Neoptera</taxon>
        <taxon>Endopterygota</taxon>
        <taxon>Lepidoptera</taxon>
        <taxon>Glossata</taxon>
        <taxon>Ditrysia</taxon>
        <taxon>Tineoidea</taxon>
        <taxon>Psychidae</taxon>
        <taxon>Oiketicinae</taxon>
        <taxon>Eumeta</taxon>
    </lineage>
</organism>
<accession>A0A4C1UPU1</accession>
<protein>
    <submittedName>
        <fullName evidence="1">Uncharacterized protein</fullName>
    </submittedName>
</protein>
<dbReference type="Proteomes" id="UP000299102">
    <property type="component" value="Unassembled WGS sequence"/>
</dbReference>
<reference evidence="1 2" key="1">
    <citation type="journal article" date="2019" name="Commun. Biol.">
        <title>The bagworm genome reveals a unique fibroin gene that provides high tensile strength.</title>
        <authorList>
            <person name="Kono N."/>
            <person name="Nakamura H."/>
            <person name="Ohtoshi R."/>
            <person name="Tomita M."/>
            <person name="Numata K."/>
            <person name="Arakawa K."/>
        </authorList>
    </citation>
    <scope>NUCLEOTIDE SEQUENCE [LARGE SCALE GENOMIC DNA]</scope>
</reference>
<dbReference type="AlphaFoldDB" id="A0A4C1UPU1"/>
<name>A0A4C1UPU1_EUMVA</name>
<proteinExistence type="predicted"/>
<dbReference type="EMBL" id="BGZK01000204">
    <property type="protein sequence ID" value="GBP28230.1"/>
    <property type="molecule type" value="Genomic_DNA"/>
</dbReference>
<gene>
    <name evidence="1" type="ORF">EVAR_19078_1</name>
</gene>